<dbReference type="GO" id="GO:0004181">
    <property type="term" value="F:metallocarboxypeptidase activity"/>
    <property type="evidence" value="ECO:0007669"/>
    <property type="project" value="InterPro"/>
</dbReference>
<evidence type="ECO:0000313" key="5">
    <source>
        <dbReference type="EMBL" id="VDK81452.1"/>
    </source>
</evidence>
<dbReference type="Pfam" id="PF00246">
    <property type="entry name" value="Peptidase_M14"/>
    <property type="match status" value="1"/>
</dbReference>
<sequence length="261" mass="30258">MSLTLARCRIPRKNVFYYRSTEHENNFILSFAVCFDREDDIYYFCYCYPYTYTQLQRYINRISQMHSVIVKRELLGMSLVRTNNQICDFSSHSTVTVGCSNYHVIFLIYIKNIKISYLLAAVAYHLVFDFSVNTTITRGLRRLDLLTITDPRNSNLFGLPKKRIVFVTARVHPGESPSSYVCQGLIDFLTSSHSIAKQLRLHLVFMIVPMLNPDGVFFGNHRSSLLGFDLNRHWQEPLPVAQPTIHSVKNLLASLDKFDVR</sequence>
<dbReference type="SUPFAM" id="SSF53187">
    <property type="entry name" value="Zn-dependent exopeptidases"/>
    <property type="match status" value="1"/>
</dbReference>
<dbReference type="EMBL" id="UYRU01043344">
    <property type="protein sequence ID" value="VDK81452.1"/>
    <property type="molecule type" value="Genomic_DNA"/>
</dbReference>
<evidence type="ECO:0000313" key="6">
    <source>
        <dbReference type="Proteomes" id="UP000281553"/>
    </source>
</evidence>
<organism evidence="5 6">
    <name type="scientific">Dibothriocephalus latus</name>
    <name type="common">Fish tapeworm</name>
    <name type="synonym">Diphyllobothrium latum</name>
    <dbReference type="NCBI Taxonomy" id="60516"/>
    <lineage>
        <taxon>Eukaryota</taxon>
        <taxon>Metazoa</taxon>
        <taxon>Spiralia</taxon>
        <taxon>Lophotrochozoa</taxon>
        <taxon>Platyhelminthes</taxon>
        <taxon>Cestoda</taxon>
        <taxon>Eucestoda</taxon>
        <taxon>Diphyllobothriidea</taxon>
        <taxon>Diphyllobothriidae</taxon>
        <taxon>Dibothriocephalus</taxon>
    </lineage>
</organism>
<protein>
    <recommendedName>
        <fullName evidence="4">Peptidase M14 domain-containing protein</fullName>
    </recommendedName>
</protein>
<name>A0A3P6T0H8_DIBLA</name>
<dbReference type="Proteomes" id="UP000281553">
    <property type="component" value="Unassembled WGS sequence"/>
</dbReference>
<evidence type="ECO:0000256" key="2">
    <source>
        <dbReference type="ARBA" id="ARBA00005988"/>
    </source>
</evidence>
<dbReference type="OrthoDB" id="10253041at2759"/>
<evidence type="ECO:0000256" key="1">
    <source>
        <dbReference type="ARBA" id="ARBA00001947"/>
    </source>
</evidence>
<comment type="similarity">
    <text evidence="2 3">Belongs to the peptidase M14 family.</text>
</comment>
<dbReference type="Gene3D" id="3.40.630.10">
    <property type="entry name" value="Zn peptidases"/>
    <property type="match status" value="1"/>
</dbReference>
<evidence type="ECO:0000259" key="4">
    <source>
        <dbReference type="PROSITE" id="PS52035"/>
    </source>
</evidence>
<proteinExistence type="inferred from homology"/>
<dbReference type="AlphaFoldDB" id="A0A3P6T0H8"/>
<evidence type="ECO:0000256" key="3">
    <source>
        <dbReference type="PROSITE-ProRule" id="PRU01379"/>
    </source>
</evidence>
<dbReference type="InterPro" id="IPR000834">
    <property type="entry name" value="Peptidase_M14"/>
</dbReference>
<feature type="domain" description="Peptidase M14" evidence="4">
    <location>
        <begin position="48"/>
        <end position="261"/>
    </location>
</feature>
<dbReference type="PANTHER" id="PTHR12756">
    <property type="entry name" value="CYTOSOLIC CARBOXYPEPTIDASE"/>
    <property type="match status" value="1"/>
</dbReference>
<comment type="cofactor">
    <cofactor evidence="1">
        <name>Zn(2+)</name>
        <dbReference type="ChEBI" id="CHEBI:29105"/>
    </cofactor>
</comment>
<dbReference type="GO" id="GO:0008270">
    <property type="term" value="F:zinc ion binding"/>
    <property type="evidence" value="ECO:0007669"/>
    <property type="project" value="InterPro"/>
</dbReference>
<dbReference type="InterPro" id="IPR050821">
    <property type="entry name" value="Cytosolic_carboxypeptidase"/>
</dbReference>
<keyword evidence="6" id="KW-1185">Reference proteome</keyword>
<dbReference type="GO" id="GO:0006508">
    <property type="term" value="P:proteolysis"/>
    <property type="evidence" value="ECO:0007669"/>
    <property type="project" value="InterPro"/>
</dbReference>
<comment type="caution">
    <text evidence="3">Lacks conserved residue(s) required for the propagation of feature annotation.</text>
</comment>
<dbReference type="PANTHER" id="PTHR12756:SF9">
    <property type="entry name" value="CYTOSOLIC CARBOXYPEPTIDASE 6"/>
    <property type="match status" value="1"/>
</dbReference>
<accession>A0A3P6T0H8</accession>
<dbReference type="PROSITE" id="PS52035">
    <property type="entry name" value="PEPTIDASE_M14"/>
    <property type="match status" value="1"/>
</dbReference>
<gene>
    <name evidence="5" type="ORF">DILT_LOCUS3233</name>
</gene>
<reference evidence="5 6" key="1">
    <citation type="submission" date="2018-11" db="EMBL/GenBank/DDBJ databases">
        <authorList>
            <consortium name="Pathogen Informatics"/>
        </authorList>
    </citation>
    <scope>NUCLEOTIDE SEQUENCE [LARGE SCALE GENOMIC DNA]</scope>
</reference>